<reference evidence="1 2" key="1">
    <citation type="submission" date="2020-08" db="EMBL/GenBank/DDBJ databases">
        <title>Genomic Encyclopedia of Type Strains, Phase IV (KMG-V): Genome sequencing to study the core and pangenomes of soil and plant-associated prokaryotes.</title>
        <authorList>
            <person name="Whitman W."/>
        </authorList>
    </citation>
    <scope>NUCLEOTIDE SEQUENCE [LARGE SCALE GENOMIC DNA]</scope>
    <source>
        <strain evidence="1 2">SEMIA 4064</strain>
    </source>
</reference>
<keyword evidence="2" id="KW-1185">Reference proteome</keyword>
<dbReference type="EMBL" id="JACHBI010000033">
    <property type="protein sequence ID" value="MBB5578006.1"/>
    <property type="molecule type" value="Genomic_DNA"/>
</dbReference>
<dbReference type="AlphaFoldDB" id="A0A7W8XYP1"/>
<accession>A0A7W8XYP1</accession>
<organism evidence="1 2">
    <name type="scientific">Rhizobium paranaense</name>
    <dbReference type="NCBI Taxonomy" id="1650438"/>
    <lineage>
        <taxon>Bacteria</taxon>
        <taxon>Pseudomonadati</taxon>
        <taxon>Pseudomonadota</taxon>
        <taxon>Alphaproteobacteria</taxon>
        <taxon>Hyphomicrobiales</taxon>
        <taxon>Rhizobiaceae</taxon>
        <taxon>Rhizobium/Agrobacterium group</taxon>
        <taxon>Rhizobium</taxon>
    </lineage>
</organism>
<name>A0A7W8XYP1_9HYPH</name>
<evidence type="ECO:0000313" key="2">
    <source>
        <dbReference type="Proteomes" id="UP000549882"/>
    </source>
</evidence>
<protein>
    <submittedName>
        <fullName evidence="1">Uncharacterized protein</fullName>
    </submittedName>
</protein>
<evidence type="ECO:0000313" key="1">
    <source>
        <dbReference type="EMBL" id="MBB5578006.1"/>
    </source>
</evidence>
<sequence>MKHELMHLISGAVILTDTDGESIQSWILAHSSSRKGPNCHGKTVELF</sequence>
<dbReference type="Proteomes" id="UP000549882">
    <property type="component" value="Unassembled WGS sequence"/>
</dbReference>
<gene>
    <name evidence="1" type="ORF">GGD50_006662</name>
</gene>
<proteinExistence type="predicted"/>
<comment type="caution">
    <text evidence="1">The sequence shown here is derived from an EMBL/GenBank/DDBJ whole genome shotgun (WGS) entry which is preliminary data.</text>
</comment>